<protein>
    <submittedName>
        <fullName evidence="1">Uncharacterized protein</fullName>
    </submittedName>
</protein>
<dbReference type="EMBL" id="JBBWRZ010000002">
    <property type="protein sequence ID" value="KAK8244423.1"/>
    <property type="molecule type" value="Genomic_DNA"/>
</dbReference>
<name>A0ABR1Z1F1_9PEZI</name>
<accession>A0ABR1Z1F1</accession>
<evidence type="ECO:0000313" key="2">
    <source>
        <dbReference type="Proteomes" id="UP001492380"/>
    </source>
</evidence>
<reference evidence="1 2" key="1">
    <citation type="submission" date="2024-04" db="EMBL/GenBank/DDBJ databases">
        <title>Phyllosticta paracitricarpa is synonymous to the EU quarantine fungus P. citricarpa based on phylogenomic analyses.</title>
        <authorList>
            <consortium name="Lawrence Berkeley National Laboratory"/>
            <person name="Van Ingen-Buijs V.A."/>
            <person name="Van Westerhoven A.C."/>
            <person name="Haridas S."/>
            <person name="Skiadas P."/>
            <person name="Martin F."/>
            <person name="Groenewald J.Z."/>
            <person name="Crous P.W."/>
            <person name="Seidl M.F."/>
        </authorList>
    </citation>
    <scope>NUCLEOTIDE SEQUENCE [LARGE SCALE GENOMIC DNA]</scope>
    <source>
        <strain evidence="1 2">CBS 123374</strain>
    </source>
</reference>
<gene>
    <name evidence="1" type="ORF">HDK90DRAFT_463253</name>
</gene>
<comment type="caution">
    <text evidence="1">The sequence shown here is derived from an EMBL/GenBank/DDBJ whole genome shotgun (WGS) entry which is preliminary data.</text>
</comment>
<organism evidence="1 2">
    <name type="scientific">Phyllosticta capitalensis</name>
    <dbReference type="NCBI Taxonomy" id="121624"/>
    <lineage>
        <taxon>Eukaryota</taxon>
        <taxon>Fungi</taxon>
        <taxon>Dikarya</taxon>
        <taxon>Ascomycota</taxon>
        <taxon>Pezizomycotina</taxon>
        <taxon>Dothideomycetes</taxon>
        <taxon>Dothideomycetes incertae sedis</taxon>
        <taxon>Botryosphaeriales</taxon>
        <taxon>Phyllostictaceae</taxon>
        <taxon>Phyllosticta</taxon>
    </lineage>
</organism>
<proteinExistence type="predicted"/>
<keyword evidence="2" id="KW-1185">Reference proteome</keyword>
<sequence length="560" mass="61556">MFAYEYEICDVGTCEQDDDVEDVALTMVAAKFLVLSAVEADWGQRETSTGAPGFAHRAFLDGAEISLDWVWSMLLNVFCGPSKLITKAQKRSVPRSVDCLTSRPITPASLPSNYSIERPVEGFRFATDLATCSLDAVSTGYCPVRLETLAAFLVLVPEKCPGEIVFFVGGYERECSNHQVELPPPVLLALWIVWRCGIDSEIHDSVTDVFFVCSPSRLTTTCVSLQNVVHYNVLSVDIRHISVAIERYTSVQRTVRVGAPATEDPDLQIQSNRLMRAADWGSQILLPFSRGDSACRQTGRAEAYGHANASNKARGAPQSVMVPLPSLSYAIDSAPVKFPLCSEVISCACAEMLRITIVLTLFMHVTRRFLSPARFAHAPLPLPHTSLPWFKDSWEGVEAPTGLAPESLFTPACLMSDARLIALSIRCFAFWTNEKRRRPGEQTTLHSEMARSTYLIYGHSSIWAMQQVSKTASQVGRVGVTAWSSSAPSLEDRSRFLPHVTIAFHLSSREVDDAGDVCRRSDPKPGRPASGRPWFKQDSYVGAGRPCGVSMRGMPLLLGA</sequence>
<dbReference type="Proteomes" id="UP001492380">
    <property type="component" value="Unassembled WGS sequence"/>
</dbReference>
<evidence type="ECO:0000313" key="1">
    <source>
        <dbReference type="EMBL" id="KAK8244423.1"/>
    </source>
</evidence>